<dbReference type="EMBL" id="FNWV01000002">
    <property type="protein sequence ID" value="SEH48075.1"/>
    <property type="molecule type" value="Genomic_DNA"/>
</dbReference>
<dbReference type="CDD" id="cd06223">
    <property type="entry name" value="PRTases_typeI"/>
    <property type="match status" value="1"/>
</dbReference>
<dbReference type="Gene3D" id="3.40.50.2020">
    <property type="match status" value="1"/>
</dbReference>
<name>A0A1H6INE4_RUMFL</name>
<dbReference type="Pfam" id="PF18912">
    <property type="entry name" value="DZR_2"/>
    <property type="match status" value="1"/>
</dbReference>
<dbReference type="OrthoDB" id="9779910at2"/>
<accession>A0A1H6INE4</accession>
<evidence type="ECO:0000259" key="3">
    <source>
        <dbReference type="Pfam" id="PF18912"/>
    </source>
</evidence>
<comment type="similarity">
    <text evidence="1">Belongs to the ComF/GntX family.</text>
</comment>
<dbReference type="RefSeq" id="WP_074714716.1">
    <property type="nucleotide sequence ID" value="NZ_FNWV01000002.1"/>
</dbReference>
<dbReference type="SUPFAM" id="SSF53271">
    <property type="entry name" value="PRTase-like"/>
    <property type="match status" value="1"/>
</dbReference>
<protein>
    <submittedName>
        <fullName evidence="4">ComF family protein</fullName>
    </submittedName>
</protein>
<evidence type="ECO:0000313" key="5">
    <source>
        <dbReference type="Proteomes" id="UP000183190"/>
    </source>
</evidence>
<dbReference type="PANTHER" id="PTHR47505">
    <property type="entry name" value="DNA UTILIZATION PROTEIN YHGH"/>
    <property type="match status" value="1"/>
</dbReference>
<evidence type="ECO:0000313" key="4">
    <source>
        <dbReference type="EMBL" id="SEH48075.1"/>
    </source>
</evidence>
<evidence type="ECO:0000259" key="2">
    <source>
        <dbReference type="Pfam" id="PF00156"/>
    </source>
</evidence>
<dbReference type="InterPro" id="IPR000836">
    <property type="entry name" value="PRTase_dom"/>
</dbReference>
<organism evidence="4 5">
    <name type="scientific">Ruminococcus flavefaciens</name>
    <dbReference type="NCBI Taxonomy" id="1265"/>
    <lineage>
        <taxon>Bacteria</taxon>
        <taxon>Bacillati</taxon>
        <taxon>Bacillota</taxon>
        <taxon>Clostridia</taxon>
        <taxon>Eubacteriales</taxon>
        <taxon>Oscillospiraceae</taxon>
        <taxon>Ruminococcus</taxon>
    </lineage>
</organism>
<dbReference type="InterPro" id="IPR029057">
    <property type="entry name" value="PRTase-like"/>
</dbReference>
<dbReference type="Proteomes" id="UP000183190">
    <property type="component" value="Unassembled WGS sequence"/>
</dbReference>
<evidence type="ECO:0000256" key="1">
    <source>
        <dbReference type="ARBA" id="ARBA00008007"/>
    </source>
</evidence>
<dbReference type="InterPro" id="IPR051910">
    <property type="entry name" value="ComF/GntX_DNA_util-trans"/>
</dbReference>
<reference evidence="4 5" key="1">
    <citation type="submission" date="2016-10" db="EMBL/GenBank/DDBJ databases">
        <authorList>
            <person name="de Groot N.N."/>
        </authorList>
    </citation>
    <scope>NUCLEOTIDE SEQUENCE [LARGE SCALE GENOMIC DNA]</scope>
    <source>
        <strain evidence="4 5">YAD2003</strain>
    </source>
</reference>
<sequence length="221" mass="24592">MRFETKRKILHLFFPTRCPICGDIIDAMNRFCKSCEEKLSIYDGTFSIEGAESFTAAFEYDDSVKPAIFLMKNGIGGNADFALGSILAERLKSEGIKDKIDIIVPAPLHKKDLRRRGFNQSLLIAKEISRTLGIPVEAKAVFKTRRTRAQKELDHLKRSLNLKNAFSADSKKLKGKRVLIVDDICTTGNTLRELITVAKENGAVSVHCACCCKTAKKAVSH</sequence>
<feature type="domain" description="Phosphoribosyltransferase" evidence="2">
    <location>
        <begin position="121"/>
        <end position="217"/>
    </location>
</feature>
<dbReference type="PANTHER" id="PTHR47505:SF1">
    <property type="entry name" value="DNA UTILIZATION PROTEIN YHGH"/>
    <property type="match status" value="1"/>
</dbReference>
<dbReference type="Pfam" id="PF00156">
    <property type="entry name" value="Pribosyltran"/>
    <property type="match status" value="1"/>
</dbReference>
<proteinExistence type="inferred from homology"/>
<feature type="domain" description="Double zinc ribbon" evidence="3">
    <location>
        <begin position="9"/>
        <end position="41"/>
    </location>
</feature>
<dbReference type="AlphaFoldDB" id="A0A1H6INE4"/>
<gene>
    <name evidence="4" type="ORF">SAMN02910265_00946</name>
</gene>
<dbReference type="InterPro" id="IPR044005">
    <property type="entry name" value="DZR_2"/>
</dbReference>